<dbReference type="NCBIfam" id="TIGR01280">
    <property type="entry name" value="xseB"/>
    <property type="match status" value="1"/>
</dbReference>
<organism evidence="4 5">
    <name type="scientific">Methanoculleus marisnigri</name>
    <dbReference type="NCBI Taxonomy" id="2198"/>
    <lineage>
        <taxon>Archaea</taxon>
        <taxon>Methanobacteriati</taxon>
        <taxon>Methanobacteriota</taxon>
        <taxon>Stenosarchaea group</taxon>
        <taxon>Methanomicrobia</taxon>
        <taxon>Methanomicrobiales</taxon>
        <taxon>Methanomicrobiaceae</taxon>
        <taxon>Methanoculleus</taxon>
    </lineage>
</organism>
<dbReference type="EMBL" id="LGGD01000162">
    <property type="protein sequence ID" value="KUK61140.1"/>
    <property type="molecule type" value="Genomic_DNA"/>
</dbReference>
<sequence>MTETFEEMLEELRGIVRRLEDGDTSLEESIVIYERGALLVKQCEDLLGAAEMKLTELGRDRYAALPRDRISTVSFPAVSRVVSTARSSRSTALRSGSRSAAPLSAATAMMQSPVTVSVSSLVTSNVVGWVPWIRGCPHARTISLAFMLN</sequence>
<dbReference type="AlphaFoldDB" id="A0A101GMZ8"/>
<dbReference type="PATRIC" id="fig|2198.4.peg.1665"/>
<evidence type="ECO:0000256" key="3">
    <source>
        <dbReference type="ARBA" id="ARBA00022801"/>
    </source>
</evidence>
<keyword evidence="1" id="KW-0963">Cytoplasm</keyword>
<protein>
    <submittedName>
        <fullName evidence="4">Exonuclease VII, small subunit</fullName>
    </submittedName>
</protein>
<keyword evidence="3" id="KW-0378">Hydrolase</keyword>
<dbReference type="InterPro" id="IPR037004">
    <property type="entry name" value="Exonuc_VII_ssu_sf"/>
</dbReference>
<dbReference type="GO" id="GO:0006308">
    <property type="term" value="P:DNA catabolic process"/>
    <property type="evidence" value="ECO:0007669"/>
    <property type="project" value="InterPro"/>
</dbReference>
<dbReference type="PANTHER" id="PTHR34137">
    <property type="entry name" value="EXODEOXYRIBONUCLEASE 7 SMALL SUBUNIT"/>
    <property type="match status" value="1"/>
</dbReference>
<evidence type="ECO:0000256" key="1">
    <source>
        <dbReference type="ARBA" id="ARBA00022490"/>
    </source>
</evidence>
<proteinExistence type="inferred from homology"/>
<keyword evidence="2" id="KW-0540">Nuclease</keyword>
<gene>
    <name evidence="4" type="ORF">XD82_1284</name>
</gene>
<dbReference type="Proteomes" id="UP000054323">
    <property type="component" value="Unassembled WGS sequence"/>
</dbReference>
<evidence type="ECO:0000256" key="2">
    <source>
        <dbReference type="ARBA" id="ARBA00022722"/>
    </source>
</evidence>
<dbReference type="GO" id="GO:0005829">
    <property type="term" value="C:cytosol"/>
    <property type="evidence" value="ECO:0007669"/>
    <property type="project" value="TreeGrafter"/>
</dbReference>
<comment type="caution">
    <text evidence="4">The sequence shown here is derived from an EMBL/GenBank/DDBJ whole genome shotgun (WGS) entry which is preliminary data.</text>
</comment>
<dbReference type="Pfam" id="PF02609">
    <property type="entry name" value="Exonuc_VII_S"/>
    <property type="match status" value="1"/>
</dbReference>
<dbReference type="Gene3D" id="1.10.287.1040">
    <property type="entry name" value="Exonuclease VII, small subunit"/>
    <property type="match status" value="1"/>
</dbReference>
<name>A0A101GMZ8_9EURY</name>
<dbReference type="InterPro" id="IPR003761">
    <property type="entry name" value="Exonuc_VII_S"/>
</dbReference>
<dbReference type="PANTHER" id="PTHR34137:SF1">
    <property type="entry name" value="EXODEOXYRIBONUCLEASE 7 SMALL SUBUNIT"/>
    <property type="match status" value="1"/>
</dbReference>
<accession>A0A101GMZ8</accession>
<dbReference type="GO" id="GO:0009318">
    <property type="term" value="C:exodeoxyribonuclease VII complex"/>
    <property type="evidence" value="ECO:0007669"/>
    <property type="project" value="InterPro"/>
</dbReference>
<reference evidence="5" key="1">
    <citation type="journal article" date="2015" name="MBio">
        <title>Genome-Resolved Metagenomic Analysis Reveals Roles for Candidate Phyla and Other Microbial Community Members in Biogeochemical Transformations in Oil Reservoirs.</title>
        <authorList>
            <person name="Hu P."/>
            <person name="Tom L."/>
            <person name="Singh A."/>
            <person name="Thomas B.C."/>
            <person name="Baker B.J."/>
            <person name="Piceno Y.M."/>
            <person name="Andersen G.L."/>
            <person name="Banfield J.F."/>
        </authorList>
    </citation>
    <scope>NUCLEOTIDE SEQUENCE [LARGE SCALE GENOMIC DNA]</scope>
</reference>
<evidence type="ECO:0000313" key="5">
    <source>
        <dbReference type="Proteomes" id="UP000054323"/>
    </source>
</evidence>
<dbReference type="GO" id="GO:0008855">
    <property type="term" value="F:exodeoxyribonuclease VII activity"/>
    <property type="evidence" value="ECO:0007669"/>
    <property type="project" value="InterPro"/>
</dbReference>
<dbReference type="HAMAP" id="MF_00337">
    <property type="entry name" value="Exonuc_7_S"/>
    <property type="match status" value="1"/>
</dbReference>
<dbReference type="SUPFAM" id="SSF116842">
    <property type="entry name" value="XseB-like"/>
    <property type="match status" value="1"/>
</dbReference>
<keyword evidence="4" id="KW-0269">Exonuclease</keyword>
<evidence type="ECO:0000313" key="4">
    <source>
        <dbReference type="EMBL" id="KUK61140.1"/>
    </source>
</evidence>